<evidence type="ECO:0000313" key="4">
    <source>
        <dbReference type="EMBL" id="ROP83889.1"/>
    </source>
</evidence>
<organism evidence="4 5">
    <name type="scientific">Stella humosa</name>
    <dbReference type="NCBI Taxonomy" id="94"/>
    <lineage>
        <taxon>Bacteria</taxon>
        <taxon>Pseudomonadati</taxon>
        <taxon>Pseudomonadota</taxon>
        <taxon>Alphaproteobacteria</taxon>
        <taxon>Rhodospirillales</taxon>
        <taxon>Stellaceae</taxon>
        <taxon>Stella</taxon>
    </lineage>
</organism>
<sequence>MSARLLPMTEHLRDYLLSVSLRETDAQRELREATLSVRGALMQISPEQGQFMALLVELTGARRVIEVGTYTGYSALSVAQALPADGKLICCDISEEWTSIGRPYWEKAGVAGRIDLRIGPAMATLDDLLGQGFGGDFDMAFIDADKANYDGYYERCLLLLRPGGLILIDNVLWSGAVADPAKVDADTQALRVLNRKLHGDPRVSLSMLPIGDGLTLARKRA</sequence>
<reference evidence="4 5" key="1">
    <citation type="submission" date="2018-11" db="EMBL/GenBank/DDBJ databases">
        <title>Genomic Encyclopedia of Type Strains, Phase IV (KMG-IV): sequencing the most valuable type-strain genomes for metagenomic binning, comparative biology and taxonomic classification.</title>
        <authorList>
            <person name="Goeker M."/>
        </authorList>
    </citation>
    <scope>NUCLEOTIDE SEQUENCE [LARGE SCALE GENOMIC DNA]</scope>
    <source>
        <strain evidence="4 5">DSM 5900</strain>
    </source>
</reference>
<dbReference type="InterPro" id="IPR002935">
    <property type="entry name" value="SAM_O-MeTrfase"/>
</dbReference>
<comment type="caution">
    <text evidence="4">The sequence shown here is derived from an EMBL/GenBank/DDBJ whole genome shotgun (WGS) entry which is preliminary data.</text>
</comment>
<keyword evidence="5" id="KW-1185">Reference proteome</keyword>
<evidence type="ECO:0000256" key="2">
    <source>
        <dbReference type="ARBA" id="ARBA00022679"/>
    </source>
</evidence>
<dbReference type="Proteomes" id="UP000278222">
    <property type="component" value="Unassembled WGS sequence"/>
</dbReference>
<dbReference type="GO" id="GO:0008171">
    <property type="term" value="F:O-methyltransferase activity"/>
    <property type="evidence" value="ECO:0007669"/>
    <property type="project" value="InterPro"/>
</dbReference>
<dbReference type="InterPro" id="IPR050362">
    <property type="entry name" value="Cation-dep_OMT"/>
</dbReference>
<dbReference type="Gene3D" id="3.40.50.150">
    <property type="entry name" value="Vaccinia Virus protein VP39"/>
    <property type="match status" value="1"/>
</dbReference>
<dbReference type="GO" id="GO:0032259">
    <property type="term" value="P:methylation"/>
    <property type="evidence" value="ECO:0007669"/>
    <property type="project" value="UniProtKB-KW"/>
</dbReference>
<dbReference type="PROSITE" id="PS51682">
    <property type="entry name" value="SAM_OMT_I"/>
    <property type="match status" value="1"/>
</dbReference>
<protein>
    <submittedName>
        <fullName evidence="4">Putative O-methyltransferase YrrM</fullName>
    </submittedName>
</protein>
<dbReference type="SUPFAM" id="SSF53335">
    <property type="entry name" value="S-adenosyl-L-methionine-dependent methyltransferases"/>
    <property type="match status" value="1"/>
</dbReference>
<dbReference type="CDD" id="cd02440">
    <property type="entry name" value="AdoMet_MTases"/>
    <property type="match status" value="1"/>
</dbReference>
<dbReference type="PANTHER" id="PTHR10509">
    <property type="entry name" value="O-METHYLTRANSFERASE-RELATED"/>
    <property type="match status" value="1"/>
</dbReference>
<evidence type="ECO:0000256" key="1">
    <source>
        <dbReference type="ARBA" id="ARBA00022603"/>
    </source>
</evidence>
<evidence type="ECO:0000313" key="5">
    <source>
        <dbReference type="Proteomes" id="UP000278222"/>
    </source>
</evidence>
<dbReference type="GO" id="GO:0008757">
    <property type="term" value="F:S-adenosylmethionine-dependent methyltransferase activity"/>
    <property type="evidence" value="ECO:0007669"/>
    <property type="project" value="TreeGrafter"/>
</dbReference>
<accession>A0A3N1KYL3</accession>
<dbReference type="EMBL" id="RJKX01000016">
    <property type="protein sequence ID" value="ROP83889.1"/>
    <property type="molecule type" value="Genomic_DNA"/>
</dbReference>
<keyword evidence="3" id="KW-0949">S-adenosyl-L-methionine</keyword>
<dbReference type="Pfam" id="PF01596">
    <property type="entry name" value="Methyltransf_3"/>
    <property type="match status" value="1"/>
</dbReference>
<dbReference type="RefSeq" id="WP_123693806.1">
    <property type="nucleotide sequence ID" value="NZ_AP019700.1"/>
</dbReference>
<evidence type="ECO:0000256" key="3">
    <source>
        <dbReference type="ARBA" id="ARBA00022691"/>
    </source>
</evidence>
<dbReference type="AlphaFoldDB" id="A0A3N1KYL3"/>
<dbReference type="PANTHER" id="PTHR10509:SF14">
    <property type="entry name" value="CAFFEOYL-COA O-METHYLTRANSFERASE 3-RELATED"/>
    <property type="match status" value="1"/>
</dbReference>
<keyword evidence="2 4" id="KW-0808">Transferase</keyword>
<keyword evidence="1 4" id="KW-0489">Methyltransferase</keyword>
<dbReference type="InterPro" id="IPR029063">
    <property type="entry name" value="SAM-dependent_MTases_sf"/>
</dbReference>
<proteinExistence type="predicted"/>
<dbReference type="OrthoDB" id="9799672at2"/>
<gene>
    <name evidence="4" type="ORF">EDC65_4538</name>
</gene>
<name>A0A3N1KYL3_9PROT</name>